<dbReference type="RefSeq" id="XP_004341332.1">
    <property type="nucleotide sequence ID" value="XM_004341284.1"/>
</dbReference>
<dbReference type="EMBL" id="KB007933">
    <property type="protein sequence ID" value="ELR19247.1"/>
    <property type="molecule type" value="Genomic_DNA"/>
</dbReference>
<dbReference type="GO" id="GO:0006633">
    <property type="term" value="P:fatty acid biosynthetic process"/>
    <property type="evidence" value="ECO:0007669"/>
    <property type="project" value="TreeGrafter"/>
</dbReference>
<accession>L8H208</accession>
<dbReference type="PRINTS" id="PR00081">
    <property type="entry name" value="GDHRDH"/>
</dbReference>
<evidence type="ECO:0000313" key="4">
    <source>
        <dbReference type="Proteomes" id="UP000011083"/>
    </source>
</evidence>
<comment type="similarity">
    <text evidence="1 2">Belongs to the short-chain dehydrogenases/reductases (SDR) family.</text>
</comment>
<dbReference type="GO" id="GO:0016616">
    <property type="term" value="F:oxidoreductase activity, acting on the CH-OH group of donors, NAD or NADP as acceptor"/>
    <property type="evidence" value="ECO:0007669"/>
    <property type="project" value="TreeGrafter"/>
</dbReference>
<dbReference type="CDD" id="cd05233">
    <property type="entry name" value="SDR_c"/>
    <property type="match status" value="1"/>
</dbReference>
<reference evidence="3 4" key="1">
    <citation type="journal article" date="2013" name="Genome Biol.">
        <title>Genome of Acanthamoeba castellanii highlights extensive lateral gene transfer and early evolution of tyrosine kinase signaling.</title>
        <authorList>
            <person name="Clarke M."/>
            <person name="Lohan A.J."/>
            <person name="Liu B."/>
            <person name="Lagkouvardos I."/>
            <person name="Roy S."/>
            <person name="Zafar N."/>
            <person name="Bertelli C."/>
            <person name="Schilde C."/>
            <person name="Kianianmomeni A."/>
            <person name="Burglin T.R."/>
            <person name="Frech C."/>
            <person name="Turcotte B."/>
            <person name="Kopec K.O."/>
            <person name="Synnott J.M."/>
            <person name="Choo C."/>
            <person name="Paponov I."/>
            <person name="Finkler A."/>
            <person name="Soon Heng Tan C."/>
            <person name="Hutchins A.P."/>
            <person name="Weinmeier T."/>
            <person name="Rattei T."/>
            <person name="Chu J.S."/>
            <person name="Gimenez G."/>
            <person name="Irimia M."/>
            <person name="Rigden D.J."/>
            <person name="Fitzpatrick D.A."/>
            <person name="Lorenzo-Morales J."/>
            <person name="Bateman A."/>
            <person name="Chiu C.H."/>
            <person name="Tang P."/>
            <person name="Hegemann P."/>
            <person name="Fromm H."/>
            <person name="Raoult D."/>
            <person name="Greub G."/>
            <person name="Miranda-Saavedra D."/>
            <person name="Chen N."/>
            <person name="Nash P."/>
            <person name="Ginger M.L."/>
            <person name="Horn M."/>
            <person name="Schaap P."/>
            <person name="Caler L."/>
            <person name="Loftus B."/>
        </authorList>
    </citation>
    <scope>NUCLEOTIDE SEQUENCE [LARGE SCALE GENOMIC DNA]</scope>
    <source>
        <strain evidence="3 4">Neff</strain>
    </source>
</reference>
<dbReference type="Pfam" id="PF00106">
    <property type="entry name" value="adh_short"/>
    <property type="match status" value="1"/>
</dbReference>
<name>L8H208_ACACF</name>
<sequence length="285" mass="30729">MQVAIVTGGAQGIGRACCLLLAQHGFYVVCGDANEEAGRSLEEWSTAQQRQDDPSRILFVPFDASQGAIPTGVFLRVRLTTARTIQGADCERLVNEAINKFGRIDVLFNNVGIQPALAQVPIHLLEEQHWDSIMDVNLKSIFWMCKFCIPHMMEQNKKSDDCSQCSIINNASIQAISSQPHVPAYAASKGGIVALTRQLACDYGRHGIRVNAVSPGTIATELARKATPDFTYVESNTPLGRVGDPDDVASLVLFLAGEGARWITGQNIPVDGGITIKGGWAPLAP</sequence>
<evidence type="ECO:0000313" key="3">
    <source>
        <dbReference type="EMBL" id="ELR19247.1"/>
    </source>
</evidence>
<keyword evidence="4" id="KW-1185">Reference proteome</keyword>
<evidence type="ECO:0000256" key="1">
    <source>
        <dbReference type="ARBA" id="ARBA00006484"/>
    </source>
</evidence>
<dbReference type="Proteomes" id="UP000011083">
    <property type="component" value="Unassembled WGS sequence"/>
</dbReference>
<gene>
    <name evidence="3" type="ORF">ACA1_264180</name>
</gene>
<dbReference type="KEGG" id="acan:ACA1_264180"/>
<dbReference type="SUPFAM" id="SSF51735">
    <property type="entry name" value="NAD(P)-binding Rossmann-fold domains"/>
    <property type="match status" value="1"/>
</dbReference>
<dbReference type="GO" id="GO:0048038">
    <property type="term" value="F:quinone binding"/>
    <property type="evidence" value="ECO:0007669"/>
    <property type="project" value="TreeGrafter"/>
</dbReference>
<dbReference type="STRING" id="1257118.L8H208"/>
<dbReference type="InterPro" id="IPR002347">
    <property type="entry name" value="SDR_fam"/>
</dbReference>
<proteinExistence type="inferred from homology"/>
<protein>
    <submittedName>
        <fullName evidence="3">Oxidoreductase, short chain dehydrogenase/reductase superfamily protein</fullName>
    </submittedName>
</protein>
<dbReference type="OMA" id="ELWYDVI"/>
<dbReference type="OrthoDB" id="15140at2759"/>
<organism evidence="3 4">
    <name type="scientific">Acanthamoeba castellanii (strain ATCC 30010 / Neff)</name>
    <dbReference type="NCBI Taxonomy" id="1257118"/>
    <lineage>
        <taxon>Eukaryota</taxon>
        <taxon>Amoebozoa</taxon>
        <taxon>Discosea</taxon>
        <taxon>Longamoebia</taxon>
        <taxon>Centramoebida</taxon>
        <taxon>Acanthamoebidae</taxon>
        <taxon>Acanthamoeba</taxon>
    </lineage>
</organism>
<dbReference type="PANTHER" id="PTHR42760:SF122">
    <property type="entry name" value="NAD(P)-BINDING PROTEIN"/>
    <property type="match status" value="1"/>
</dbReference>
<dbReference type="PANTHER" id="PTHR42760">
    <property type="entry name" value="SHORT-CHAIN DEHYDROGENASES/REDUCTASES FAMILY MEMBER"/>
    <property type="match status" value="1"/>
</dbReference>
<dbReference type="FunFam" id="3.40.50.720:FF:000084">
    <property type="entry name" value="Short-chain dehydrogenase reductase"/>
    <property type="match status" value="1"/>
</dbReference>
<dbReference type="Pfam" id="PF13561">
    <property type="entry name" value="adh_short_C2"/>
    <property type="match status" value="1"/>
</dbReference>
<evidence type="ECO:0000256" key="2">
    <source>
        <dbReference type="RuleBase" id="RU000363"/>
    </source>
</evidence>
<dbReference type="InterPro" id="IPR036291">
    <property type="entry name" value="NAD(P)-bd_dom_sf"/>
</dbReference>
<dbReference type="PRINTS" id="PR00080">
    <property type="entry name" value="SDRFAMILY"/>
</dbReference>
<dbReference type="VEuPathDB" id="AmoebaDB:ACA1_264180"/>
<dbReference type="GeneID" id="14920021"/>
<dbReference type="Gene3D" id="3.40.50.720">
    <property type="entry name" value="NAD(P)-binding Rossmann-like Domain"/>
    <property type="match status" value="1"/>
</dbReference>
<dbReference type="AlphaFoldDB" id="L8H208"/>
<dbReference type="PROSITE" id="PS00061">
    <property type="entry name" value="ADH_SHORT"/>
    <property type="match status" value="1"/>
</dbReference>
<dbReference type="InterPro" id="IPR020904">
    <property type="entry name" value="Sc_DH/Rdtase_CS"/>
</dbReference>